<sequence>MNSSTILDITRQGLTLILLISLPVVLVAAVSALIVAVAQAVTQVQDQTISFSVRAIAVMVTILLMSGWGAGEILRFAQQALQQVMSIT</sequence>
<reference evidence="10" key="1">
    <citation type="submission" date="2015-06" db="EMBL/GenBank/DDBJ databases">
        <authorList>
            <person name="Lim Y.L."/>
            <person name="Ee R."/>
            <person name="Yong D."/>
            <person name="How K.Y."/>
            <person name="Yin W.F."/>
            <person name="Chan K.G."/>
        </authorList>
    </citation>
    <scope>NUCLEOTIDE SEQUENCE [LARGE SCALE GENOMIC DNA]</scope>
    <source>
        <strain evidence="10">DSM 25325</strain>
    </source>
</reference>
<gene>
    <name evidence="9" type="ORF">ABW99_12210</name>
</gene>
<keyword evidence="5 8" id="KW-1133">Transmembrane helix</keyword>
<keyword evidence="4 8" id="KW-0812">Transmembrane</keyword>
<dbReference type="PANTHER" id="PTHR34040">
    <property type="entry name" value="FLAGELLAR BIOSYNTHETIC PROTEIN FLIQ"/>
    <property type="match status" value="1"/>
</dbReference>
<keyword evidence="7 8" id="KW-0472">Membrane</keyword>
<protein>
    <submittedName>
        <fullName evidence="9">Type III secretion protein HrpO</fullName>
    </submittedName>
</protein>
<dbReference type="EMBL" id="CP011568">
    <property type="protein sequence ID" value="AKJ70537.1"/>
    <property type="molecule type" value="Genomic_DNA"/>
</dbReference>
<comment type="similarity">
    <text evidence="2">Belongs to the FliQ/MopD/SpaQ family.</text>
</comment>
<evidence type="ECO:0000256" key="6">
    <source>
        <dbReference type="ARBA" id="ARBA00023026"/>
    </source>
</evidence>
<dbReference type="InterPro" id="IPR006306">
    <property type="entry name" value="T3SS_HrpO"/>
</dbReference>
<dbReference type="NCBIfam" id="TIGR01403">
    <property type="entry name" value="fliQ_rel_III"/>
    <property type="match status" value="1"/>
</dbReference>
<dbReference type="PANTHER" id="PTHR34040:SF7">
    <property type="entry name" value="SURFACE PRESENTATION OF ANTIGENS PROTEIN SPAQ"/>
    <property type="match status" value="1"/>
</dbReference>
<proteinExistence type="inferred from homology"/>
<dbReference type="InterPro" id="IPR002191">
    <property type="entry name" value="Bac_export_3"/>
</dbReference>
<evidence type="ECO:0000256" key="8">
    <source>
        <dbReference type="SAM" id="Phobius"/>
    </source>
</evidence>
<name>A0A0G3EYQ5_9BURK</name>
<dbReference type="PRINTS" id="PR00952">
    <property type="entry name" value="TYPE3IMQPROT"/>
</dbReference>
<accession>A0A0G3EYQ5</accession>
<keyword evidence="10" id="KW-1185">Reference proteome</keyword>
<dbReference type="GO" id="GO:0009306">
    <property type="term" value="P:protein secretion"/>
    <property type="evidence" value="ECO:0007669"/>
    <property type="project" value="InterPro"/>
</dbReference>
<dbReference type="KEGG" id="ptx:ABW99_12210"/>
<dbReference type="RefSeq" id="WP_047216586.1">
    <property type="nucleotide sequence ID" value="NZ_CP011568.3"/>
</dbReference>
<evidence type="ECO:0000256" key="4">
    <source>
        <dbReference type="ARBA" id="ARBA00022692"/>
    </source>
</evidence>
<dbReference type="Proteomes" id="UP000036700">
    <property type="component" value="Chromosome"/>
</dbReference>
<dbReference type="STRING" id="445709.ABW99_12210"/>
<dbReference type="GO" id="GO:0005886">
    <property type="term" value="C:plasma membrane"/>
    <property type="evidence" value="ECO:0007669"/>
    <property type="project" value="UniProtKB-SubCell"/>
</dbReference>
<evidence type="ECO:0000256" key="7">
    <source>
        <dbReference type="ARBA" id="ARBA00023136"/>
    </source>
</evidence>
<comment type="subcellular location">
    <subcellularLocation>
        <location evidence="1">Cell membrane</location>
        <topology evidence="1">Multi-pass membrane protein</topology>
    </subcellularLocation>
</comment>
<dbReference type="Pfam" id="PF01313">
    <property type="entry name" value="Bac_export_3"/>
    <property type="match status" value="1"/>
</dbReference>
<evidence type="ECO:0000256" key="1">
    <source>
        <dbReference type="ARBA" id="ARBA00004651"/>
    </source>
</evidence>
<feature type="transmembrane region" description="Helical" evidence="8">
    <location>
        <begin position="12"/>
        <end position="37"/>
    </location>
</feature>
<organism evidence="9 10">
    <name type="scientific">Pandoraea thiooxydans</name>
    <dbReference type="NCBI Taxonomy" id="445709"/>
    <lineage>
        <taxon>Bacteria</taxon>
        <taxon>Pseudomonadati</taxon>
        <taxon>Pseudomonadota</taxon>
        <taxon>Betaproteobacteria</taxon>
        <taxon>Burkholderiales</taxon>
        <taxon>Burkholderiaceae</taxon>
        <taxon>Pandoraea</taxon>
    </lineage>
</organism>
<dbReference type="PATRIC" id="fig|445709.3.peg.2597"/>
<evidence type="ECO:0000256" key="2">
    <source>
        <dbReference type="ARBA" id="ARBA00006156"/>
    </source>
</evidence>
<dbReference type="OrthoDB" id="8929709at2"/>
<evidence type="ECO:0000313" key="9">
    <source>
        <dbReference type="EMBL" id="AKJ70537.1"/>
    </source>
</evidence>
<feature type="transmembrane region" description="Helical" evidence="8">
    <location>
        <begin position="49"/>
        <end position="70"/>
    </location>
</feature>
<dbReference type="AlphaFoldDB" id="A0A0G3EYQ5"/>
<evidence type="ECO:0000256" key="5">
    <source>
        <dbReference type="ARBA" id="ARBA00022989"/>
    </source>
</evidence>
<evidence type="ECO:0000256" key="3">
    <source>
        <dbReference type="ARBA" id="ARBA00022475"/>
    </source>
</evidence>
<keyword evidence="6" id="KW-0843">Virulence</keyword>
<keyword evidence="3" id="KW-1003">Cell membrane</keyword>
<evidence type="ECO:0000313" key="10">
    <source>
        <dbReference type="Proteomes" id="UP000036700"/>
    </source>
</evidence>